<sequence>SSGHFNTWRELRRGNVHWYRSHHNPQSARLEPPALMKSWQANRDMYAGRHHPASHEEMAMPSYQCTG</sequence>
<feature type="non-terminal residue" evidence="1">
    <location>
        <position position="1"/>
    </location>
</feature>
<evidence type="ECO:0000313" key="2">
    <source>
        <dbReference type="Proteomes" id="UP001381693"/>
    </source>
</evidence>
<gene>
    <name evidence="1" type="ORF">SK128_003150</name>
</gene>
<dbReference type="Proteomes" id="UP001381693">
    <property type="component" value="Unassembled WGS sequence"/>
</dbReference>
<dbReference type="AlphaFoldDB" id="A0AAN9A1U8"/>
<feature type="non-terminal residue" evidence="1">
    <location>
        <position position="67"/>
    </location>
</feature>
<organism evidence="1 2">
    <name type="scientific">Halocaridina rubra</name>
    <name type="common">Hawaiian red shrimp</name>
    <dbReference type="NCBI Taxonomy" id="373956"/>
    <lineage>
        <taxon>Eukaryota</taxon>
        <taxon>Metazoa</taxon>
        <taxon>Ecdysozoa</taxon>
        <taxon>Arthropoda</taxon>
        <taxon>Crustacea</taxon>
        <taxon>Multicrustacea</taxon>
        <taxon>Malacostraca</taxon>
        <taxon>Eumalacostraca</taxon>
        <taxon>Eucarida</taxon>
        <taxon>Decapoda</taxon>
        <taxon>Pleocyemata</taxon>
        <taxon>Caridea</taxon>
        <taxon>Atyoidea</taxon>
        <taxon>Atyidae</taxon>
        <taxon>Halocaridina</taxon>
    </lineage>
</organism>
<keyword evidence="2" id="KW-1185">Reference proteome</keyword>
<reference evidence="1 2" key="1">
    <citation type="submission" date="2023-11" db="EMBL/GenBank/DDBJ databases">
        <title>Halocaridina rubra genome assembly.</title>
        <authorList>
            <person name="Smith C."/>
        </authorList>
    </citation>
    <scope>NUCLEOTIDE SEQUENCE [LARGE SCALE GENOMIC DNA]</scope>
    <source>
        <strain evidence="1">EP-1</strain>
        <tissue evidence="1">Whole</tissue>
    </source>
</reference>
<proteinExistence type="predicted"/>
<name>A0AAN9A1U8_HALRR</name>
<evidence type="ECO:0000313" key="1">
    <source>
        <dbReference type="EMBL" id="KAK7069280.1"/>
    </source>
</evidence>
<dbReference type="EMBL" id="JAXCGZ010016987">
    <property type="protein sequence ID" value="KAK7069280.1"/>
    <property type="molecule type" value="Genomic_DNA"/>
</dbReference>
<protein>
    <submittedName>
        <fullName evidence="1">Uncharacterized protein</fullName>
    </submittedName>
</protein>
<comment type="caution">
    <text evidence="1">The sequence shown here is derived from an EMBL/GenBank/DDBJ whole genome shotgun (WGS) entry which is preliminary data.</text>
</comment>
<accession>A0AAN9A1U8</accession>